<evidence type="ECO:0000256" key="6">
    <source>
        <dbReference type="ARBA" id="ARBA00022840"/>
    </source>
</evidence>
<evidence type="ECO:0000256" key="7">
    <source>
        <dbReference type="ARBA" id="ARBA00047899"/>
    </source>
</evidence>
<name>A0A1X2I5X1_9FUNG</name>
<dbReference type="PANTHER" id="PTHR24343">
    <property type="entry name" value="SERINE/THREONINE KINASE"/>
    <property type="match status" value="1"/>
</dbReference>
<dbReference type="EC" id="2.7.11.1" evidence="1"/>
<dbReference type="InterPro" id="IPR017441">
    <property type="entry name" value="Protein_kinase_ATP_BS"/>
</dbReference>
<dbReference type="GO" id="GO:0004674">
    <property type="term" value="F:protein serine/threonine kinase activity"/>
    <property type="evidence" value="ECO:0007669"/>
    <property type="project" value="UniProtKB-KW"/>
</dbReference>
<evidence type="ECO:0000256" key="5">
    <source>
        <dbReference type="ARBA" id="ARBA00022777"/>
    </source>
</evidence>
<keyword evidence="4 9" id="KW-0547">Nucleotide-binding</keyword>
<dbReference type="AlphaFoldDB" id="A0A1X2I5X1"/>
<evidence type="ECO:0000256" key="10">
    <source>
        <dbReference type="SAM" id="MobiDB-lite"/>
    </source>
</evidence>
<dbReference type="GO" id="GO:0005829">
    <property type="term" value="C:cytosol"/>
    <property type="evidence" value="ECO:0007669"/>
    <property type="project" value="TreeGrafter"/>
</dbReference>
<comment type="catalytic activity">
    <reaction evidence="8">
        <text>L-seryl-[protein] + ATP = O-phospho-L-seryl-[protein] + ADP + H(+)</text>
        <dbReference type="Rhea" id="RHEA:17989"/>
        <dbReference type="Rhea" id="RHEA-COMP:9863"/>
        <dbReference type="Rhea" id="RHEA-COMP:11604"/>
        <dbReference type="ChEBI" id="CHEBI:15378"/>
        <dbReference type="ChEBI" id="CHEBI:29999"/>
        <dbReference type="ChEBI" id="CHEBI:30616"/>
        <dbReference type="ChEBI" id="CHEBI:83421"/>
        <dbReference type="ChEBI" id="CHEBI:456216"/>
        <dbReference type="EC" id="2.7.11.1"/>
    </reaction>
</comment>
<dbReference type="STRING" id="90262.A0A1X2I5X1"/>
<dbReference type="OrthoDB" id="6513151at2759"/>
<keyword evidence="13" id="KW-1185">Reference proteome</keyword>
<feature type="region of interest" description="Disordered" evidence="10">
    <location>
        <begin position="575"/>
        <end position="603"/>
    </location>
</feature>
<dbReference type="Pfam" id="PF00069">
    <property type="entry name" value="Pkinase"/>
    <property type="match status" value="1"/>
</dbReference>
<dbReference type="InterPro" id="IPR008271">
    <property type="entry name" value="Ser/Thr_kinase_AS"/>
</dbReference>
<dbReference type="Proteomes" id="UP000193560">
    <property type="component" value="Unassembled WGS sequence"/>
</dbReference>
<dbReference type="PROSITE" id="PS00107">
    <property type="entry name" value="PROTEIN_KINASE_ATP"/>
    <property type="match status" value="1"/>
</dbReference>
<evidence type="ECO:0000313" key="12">
    <source>
        <dbReference type="EMBL" id="ORZ09888.1"/>
    </source>
</evidence>
<feature type="region of interest" description="Disordered" evidence="10">
    <location>
        <begin position="67"/>
        <end position="194"/>
    </location>
</feature>
<feature type="compositionally biased region" description="Polar residues" evidence="10">
    <location>
        <begin position="132"/>
        <end position="141"/>
    </location>
</feature>
<feature type="compositionally biased region" description="Low complexity" evidence="10">
    <location>
        <begin position="72"/>
        <end position="85"/>
    </location>
</feature>
<evidence type="ECO:0000256" key="9">
    <source>
        <dbReference type="PROSITE-ProRule" id="PRU10141"/>
    </source>
</evidence>
<feature type="domain" description="Protein kinase" evidence="11">
    <location>
        <begin position="274"/>
        <end position="537"/>
    </location>
</feature>
<organism evidence="12 13">
    <name type="scientific">Absidia repens</name>
    <dbReference type="NCBI Taxonomy" id="90262"/>
    <lineage>
        <taxon>Eukaryota</taxon>
        <taxon>Fungi</taxon>
        <taxon>Fungi incertae sedis</taxon>
        <taxon>Mucoromycota</taxon>
        <taxon>Mucoromycotina</taxon>
        <taxon>Mucoromycetes</taxon>
        <taxon>Mucorales</taxon>
        <taxon>Cunninghamellaceae</taxon>
        <taxon>Absidia</taxon>
    </lineage>
</organism>
<evidence type="ECO:0000256" key="2">
    <source>
        <dbReference type="ARBA" id="ARBA00022527"/>
    </source>
</evidence>
<reference evidence="12 13" key="1">
    <citation type="submission" date="2016-07" db="EMBL/GenBank/DDBJ databases">
        <title>Pervasive Adenine N6-methylation of Active Genes in Fungi.</title>
        <authorList>
            <consortium name="DOE Joint Genome Institute"/>
            <person name="Mondo S.J."/>
            <person name="Dannebaum R.O."/>
            <person name="Kuo R.C."/>
            <person name="Labutti K."/>
            <person name="Haridas S."/>
            <person name="Kuo A."/>
            <person name="Salamov A."/>
            <person name="Ahrendt S.R."/>
            <person name="Lipzen A."/>
            <person name="Sullivan W."/>
            <person name="Andreopoulos W.B."/>
            <person name="Clum A."/>
            <person name="Lindquist E."/>
            <person name="Daum C."/>
            <person name="Ramamoorthy G.K."/>
            <person name="Gryganskyi A."/>
            <person name="Culley D."/>
            <person name="Magnuson J.K."/>
            <person name="James T.Y."/>
            <person name="O'Malley M.A."/>
            <person name="Stajich J.E."/>
            <person name="Spatafora J.W."/>
            <person name="Visel A."/>
            <person name="Grigoriev I.V."/>
        </authorList>
    </citation>
    <scope>NUCLEOTIDE SEQUENCE [LARGE SCALE GENOMIC DNA]</scope>
    <source>
        <strain evidence="12 13">NRRL 1336</strain>
    </source>
</reference>
<keyword evidence="6 9" id="KW-0067">ATP-binding</keyword>
<evidence type="ECO:0000259" key="11">
    <source>
        <dbReference type="PROSITE" id="PS50011"/>
    </source>
</evidence>
<accession>A0A1X2I5X1</accession>
<feature type="compositionally biased region" description="Basic residues" evidence="10">
    <location>
        <begin position="594"/>
        <end position="603"/>
    </location>
</feature>
<feature type="region of interest" description="Disordered" evidence="10">
    <location>
        <begin position="230"/>
        <end position="255"/>
    </location>
</feature>
<evidence type="ECO:0000256" key="1">
    <source>
        <dbReference type="ARBA" id="ARBA00012513"/>
    </source>
</evidence>
<keyword evidence="5 12" id="KW-0418">Kinase</keyword>
<gene>
    <name evidence="12" type="ORF">BCR42DRAFT_116903</name>
</gene>
<dbReference type="SUPFAM" id="SSF56112">
    <property type="entry name" value="Protein kinase-like (PK-like)"/>
    <property type="match status" value="1"/>
</dbReference>
<dbReference type="EMBL" id="MCGE01000026">
    <property type="protein sequence ID" value="ORZ09888.1"/>
    <property type="molecule type" value="Genomic_DNA"/>
</dbReference>
<comment type="caution">
    <text evidence="12">The sequence shown here is derived from an EMBL/GenBank/DDBJ whole genome shotgun (WGS) entry which is preliminary data.</text>
</comment>
<feature type="compositionally biased region" description="Low complexity" evidence="10">
    <location>
        <begin position="116"/>
        <end position="131"/>
    </location>
</feature>
<sequence length="603" mass="67556">MNGNRPTSATFQDAQTNNLSEKLKTVNFDTPAKIFQNKHGVHHFETVTPDISVPGTPIVHRYPKSSSSFDLSAAYPSPSLPPTAADTPSSLSPRQSGENESVTITVNGDDFEHSSRSSPRSRPASSSSVSSLEGNGNSPYSLSRPESPEDSSNNNTQQYTIDNNSSGNASLQPHTSTSTSTNNSLPTSRPATPSQFIFKRPQYNKDYHQSHFHHSDKKDNFLHELKRFFKNDKKKHSKKSTTSTTRPSLNSTKGRVSDLSFANEFNKDLEGRYGKWGRFVGKGAGGSVRLIRRSTDDKTFAVKQFRKRGPNENEKEYVKKITAEFCIGSTLHHPNVIETLDIIQEGAAFYEIMEFAPNDLFNIVMSGRMSRDEIACCWKQMLDGVNYLQSMGIAHRDLKLDNMVLDERGILKLIDFGCTVVIKYPHENKVHRSKGICGSDPYIAPEQYTAPDYDATLTDLWSCGIVYVCMIIRRFPWRIPRPAQDQSFKNFITPSSESAARLFKMLPRESRSILSRILEPEPTKRCTLQDVLNDPWVSSIATCTAETPCTDHHQHHLLVQPSKQIMDRGNIVILDSHPSSDDATTIVENDNHRRGGGKKKVNK</sequence>
<dbReference type="PROSITE" id="PS00108">
    <property type="entry name" value="PROTEIN_KINASE_ST"/>
    <property type="match status" value="1"/>
</dbReference>
<dbReference type="InterPro" id="IPR000719">
    <property type="entry name" value="Prot_kinase_dom"/>
</dbReference>
<protein>
    <recommendedName>
        <fullName evidence="1">non-specific serine/threonine protein kinase</fullName>
        <ecNumber evidence="1">2.7.11.1</ecNumber>
    </recommendedName>
</protein>
<keyword evidence="3" id="KW-0808">Transferase</keyword>
<dbReference type="InterPro" id="IPR011009">
    <property type="entry name" value="Kinase-like_dom_sf"/>
</dbReference>
<proteinExistence type="predicted"/>
<dbReference type="GO" id="GO:0005524">
    <property type="term" value="F:ATP binding"/>
    <property type="evidence" value="ECO:0007669"/>
    <property type="project" value="UniProtKB-UniRule"/>
</dbReference>
<evidence type="ECO:0000256" key="3">
    <source>
        <dbReference type="ARBA" id="ARBA00022679"/>
    </source>
</evidence>
<evidence type="ECO:0000313" key="13">
    <source>
        <dbReference type="Proteomes" id="UP000193560"/>
    </source>
</evidence>
<feature type="compositionally biased region" description="Polar residues" evidence="10">
    <location>
        <begin position="150"/>
        <end position="174"/>
    </location>
</feature>
<feature type="compositionally biased region" description="Polar residues" evidence="10">
    <location>
        <begin position="86"/>
        <end position="106"/>
    </location>
</feature>
<comment type="catalytic activity">
    <reaction evidence="7">
        <text>L-threonyl-[protein] + ATP = O-phospho-L-threonyl-[protein] + ADP + H(+)</text>
        <dbReference type="Rhea" id="RHEA:46608"/>
        <dbReference type="Rhea" id="RHEA-COMP:11060"/>
        <dbReference type="Rhea" id="RHEA-COMP:11605"/>
        <dbReference type="ChEBI" id="CHEBI:15378"/>
        <dbReference type="ChEBI" id="CHEBI:30013"/>
        <dbReference type="ChEBI" id="CHEBI:30616"/>
        <dbReference type="ChEBI" id="CHEBI:61977"/>
        <dbReference type="ChEBI" id="CHEBI:456216"/>
        <dbReference type="EC" id="2.7.11.1"/>
    </reaction>
</comment>
<dbReference type="SMART" id="SM00220">
    <property type="entry name" value="S_TKc"/>
    <property type="match status" value="1"/>
</dbReference>
<feature type="binding site" evidence="9">
    <location>
        <position position="303"/>
    </location>
    <ligand>
        <name>ATP</name>
        <dbReference type="ChEBI" id="CHEBI:30616"/>
    </ligand>
</feature>
<dbReference type="CDD" id="cd13994">
    <property type="entry name" value="STKc_HAL4_like"/>
    <property type="match status" value="1"/>
</dbReference>
<dbReference type="PANTHER" id="PTHR24343:SF137">
    <property type="entry name" value="SERINE_THREONINE-PROTEIN KINASE HRK1"/>
    <property type="match status" value="1"/>
</dbReference>
<evidence type="ECO:0000256" key="4">
    <source>
        <dbReference type="ARBA" id="ARBA00022741"/>
    </source>
</evidence>
<keyword evidence="2" id="KW-0723">Serine/threonine-protein kinase</keyword>
<dbReference type="PROSITE" id="PS50011">
    <property type="entry name" value="PROTEIN_KINASE_DOM"/>
    <property type="match status" value="1"/>
</dbReference>
<evidence type="ECO:0000256" key="8">
    <source>
        <dbReference type="ARBA" id="ARBA00048679"/>
    </source>
</evidence>
<dbReference type="Gene3D" id="1.10.510.10">
    <property type="entry name" value="Transferase(Phosphotransferase) domain 1"/>
    <property type="match status" value="1"/>
</dbReference>
<feature type="compositionally biased region" description="Low complexity" evidence="10">
    <location>
        <begin position="175"/>
        <end position="188"/>
    </location>
</feature>